<sequence length="133" mass="14457">MPDVSPSPSSWLVACLCAGWCRTCDDYQGVMTDAQRQHPGVRFAWVDIEDHADDLDDTDGAAEDIDNFPTLLLVRDGKPHFFGTVLPHAAVLQRLLAQAQSGELPAKTDATALRLAHAVSRLVASRPQAVRLP</sequence>
<organism evidence="1 2">
    <name type="scientific">Ideonella lacteola</name>
    <dbReference type="NCBI Taxonomy" id="2984193"/>
    <lineage>
        <taxon>Bacteria</taxon>
        <taxon>Pseudomonadati</taxon>
        <taxon>Pseudomonadota</taxon>
        <taxon>Betaproteobacteria</taxon>
        <taxon>Burkholderiales</taxon>
        <taxon>Sphaerotilaceae</taxon>
        <taxon>Ideonella</taxon>
    </lineage>
</organism>
<dbReference type="SUPFAM" id="SSF52833">
    <property type="entry name" value="Thioredoxin-like"/>
    <property type="match status" value="1"/>
</dbReference>
<dbReference type="InterPro" id="IPR036249">
    <property type="entry name" value="Thioredoxin-like_sf"/>
</dbReference>
<dbReference type="RefSeq" id="WP_341428850.1">
    <property type="nucleotide sequence ID" value="NZ_JBBUTG010000028.1"/>
</dbReference>
<accession>A0ABU9C161</accession>
<protein>
    <submittedName>
        <fullName evidence="1">Thioredoxin family protein</fullName>
    </submittedName>
</protein>
<keyword evidence="2" id="KW-1185">Reference proteome</keyword>
<name>A0ABU9C161_9BURK</name>
<dbReference type="CDD" id="cd02947">
    <property type="entry name" value="TRX_family"/>
    <property type="match status" value="1"/>
</dbReference>
<dbReference type="Proteomes" id="UP001371218">
    <property type="component" value="Unassembled WGS sequence"/>
</dbReference>
<proteinExistence type="predicted"/>
<dbReference type="Gene3D" id="3.40.30.10">
    <property type="entry name" value="Glutaredoxin"/>
    <property type="match status" value="1"/>
</dbReference>
<reference evidence="1 2" key="1">
    <citation type="submission" date="2024-04" db="EMBL/GenBank/DDBJ databases">
        <title>Novel species of the genus Ideonella isolated from streams.</title>
        <authorList>
            <person name="Lu H."/>
        </authorList>
    </citation>
    <scope>NUCLEOTIDE SEQUENCE [LARGE SCALE GENOMIC DNA]</scope>
    <source>
        <strain evidence="1 2">DXS29W</strain>
    </source>
</reference>
<dbReference type="EMBL" id="JBBUTG010000028">
    <property type="protein sequence ID" value="MEK8034423.1"/>
    <property type="molecule type" value="Genomic_DNA"/>
</dbReference>
<gene>
    <name evidence="1" type="ORF">AACH06_26645</name>
</gene>
<evidence type="ECO:0000313" key="1">
    <source>
        <dbReference type="EMBL" id="MEK8034423.1"/>
    </source>
</evidence>
<evidence type="ECO:0000313" key="2">
    <source>
        <dbReference type="Proteomes" id="UP001371218"/>
    </source>
</evidence>
<comment type="caution">
    <text evidence="1">The sequence shown here is derived from an EMBL/GenBank/DDBJ whole genome shotgun (WGS) entry which is preliminary data.</text>
</comment>